<proteinExistence type="predicted"/>
<dbReference type="InterPro" id="IPR019775">
    <property type="entry name" value="WD40_repeat_CS"/>
</dbReference>
<dbReference type="Proteomes" id="UP000306102">
    <property type="component" value="Unassembled WGS sequence"/>
</dbReference>
<protein>
    <submittedName>
        <fullName evidence="4">Uncharacterized protein</fullName>
    </submittedName>
</protein>
<dbReference type="SUPFAM" id="SSF54495">
    <property type="entry name" value="UBC-like"/>
    <property type="match status" value="1"/>
</dbReference>
<dbReference type="Pfam" id="PF00400">
    <property type="entry name" value="WD40"/>
    <property type="match status" value="1"/>
</dbReference>
<gene>
    <name evidence="4" type="ORF">TEA_001810</name>
</gene>
<dbReference type="PANTHER" id="PTHR44662">
    <property type="entry name" value="WD REPEAT-CONTAINING PROTEIN 81"/>
    <property type="match status" value="1"/>
</dbReference>
<dbReference type="Gene3D" id="2.130.10.10">
    <property type="entry name" value="YVTN repeat-like/Quinoprotein amine dehydrogenase"/>
    <property type="match status" value="1"/>
</dbReference>
<dbReference type="InterPro" id="IPR016135">
    <property type="entry name" value="UBQ-conjugating_enzyme/RWD"/>
</dbReference>
<keyword evidence="5" id="KW-1185">Reference proteome</keyword>
<dbReference type="SMART" id="SM00320">
    <property type="entry name" value="WD40"/>
    <property type="match status" value="1"/>
</dbReference>
<reference evidence="4 5" key="1">
    <citation type="journal article" date="2018" name="Proc. Natl. Acad. Sci. U.S.A.">
        <title>Draft genome sequence of Camellia sinensis var. sinensis provides insights into the evolution of the tea genome and tea quality.</title>
        <authorList>
            <person name="Wei C."/>
            <person name="Yang H."/>
            <person name="Wang S."/>
            <person name="Zhao J."/>
            <person name="Liu C."/>
            <person name="Gao L."/>
            <person name="Xia E."/>
            <person name="Lu Y."/>
            <person name="Tai Y."/>
            <person name="She G."/>
            <person name="Sun J."/>
            <person name="Cao H."/>
            <person name="Tong W."/>
            <person name="Gao Q."/>
            <person name="Li Y."/>
            <person name="Deng W."/>
            <person name="Jiang X."/>
            <person name="Wang W."/>
            <person name="Chen Q."/>
            <person name="Zhang S."/>
            <person name="Li H."/>
            <person name="Wu J."/>
            <person name="Wang P."/>
            <person name="Li P."/>
            <person name="Shi C."/>
            <person name="Zheng F."/>
            <person name="Jian J."/>
            <person name="Huang B."/>
            <person name="Shan D."/>
            <person name="Shi M."/>
            <person name="Fang C."/>
            <person name="Yue Y."/>
            <person name="Li F."/>
            <person name="Li D."/>
            <person name="Wei S."/>
            <person name="Han B."/>
            <person name="Jiang C."/>
            <person name="Yin Y."/>
            <person name="Xia T."/>
            <person name="Zhang Z."/>
            <person name="Bennetzen J.L."/>
            <person name="Zhao S."/>
            <person name="Wan X."/>
        </authorList>
    </citation>
    <scope>NUCLEOTIDE SEQUENCE [LARGE SCALE GENOMIC DNA]</scope>
    <source>
        <strain evidence="5">cv. Shuchazao</strain>
        <tissue evidence="4">Leaf</tissue>
    </source>
</reference>
<keyword evidence="2" id="KW-0677">Repeat</keyword>
<sequence length="255" mass="27596">MHHLEFIEKLVVGTGNGSLRALGGGIIEVSAWVPDQGPPQWSLLASKHSGSSVYNFAVMGRYYVLEGSEGTPFAGGYYYGKIKFPPDYPFKPPGISGRSESGESSFPSLIYAICACGSNKMQADGAVASPSWIAAGLSSGICRLIDVRSGNIISSWRAHDAYVTKLAATDEHLLISSSLDRTLRVWDLRRNLPSHTIVLRGHSDTVSSFSMWGQDVTSIAKNKIGLSSLASLQMKTFKYLNICQSNAIEAKLLNF</sequence>
<dbReference type="InterPro" id="IPR036322">
    <property type="entry name" value="WD40_repeat_dom_sf"/>
</dbReference>
<comment type="caution">
    <text evidence="4">The sequence shown here is derived from an EMBL/GenBank/DDBJ whole genome shotgun (WGS) entry which is preliminary data.</text>
</comment>
<dbReference type="SUPFAM" id="SSF50978">
    <property type="entry name" value="WD40 repeat-like"/>
    <property type="match status" value="1"/>
</dbReference>
<evidence type="ECO:0000313" key="5">
    <source>
        <dbReference type="Proteomes" id="UP000306102"/>
    </source>
</evidence>
<dbReference type="EMBL" id="SDRB02002176">
    <property type="protein sequence ID" value="THG19982.1"/>
    <property type="molecule type" value="Genomic_DNA"/>
</dbReference>
<name>A0A4S4ETU5_CAMSN</name>
<dbReference type="InterPro" id="IPR001680">
    <property type="entry name" value="WD40_rpt"/>
</dbReference>
<dbReference type="Gene3D" id="3.10.110.10">
    <property type="entry name" value="Ubiquitin Conjugating Enzyme"/>
    <property type="match status" value="1"/>
</dbReference>
<dbReference type="InterPro" id="IPR052651">
    <property type="entry name" value="WDR81"/>
</dbReference>
<dbReference type="PROSITE" id="PS00678">
    <property type="entry name" value="WD_REPEATS_1"/>
    <property type="match status" value="1"/>
</dbReference>
<evidence type="ECO:0000256" key="3">
    <source>
        <dbReference type="PROSITE-ProRule" id="PRU00221"/>
    </source>
</evidence>
<dbReference type="AlphaFoldDB" id="A0A4S4ETU5"/>
<dbReference type="InterPro" id="IPR015943">
    <property type="entry name" value="WD40/YVTN_repeat-like_dom_sf"/>
</dbReference>
<evidence type="ECO:0000256" key="1">
    <source>
        <dbReference type="ARBA" id="ARBA00022574"/>
    </source>
</evidence>
<feature type="repeat" description="WD" evidence="3">
    <location>
        <begin position="156"/>
        <end position="196"/>
    </location>
</feature>
<dbReference type="PROSITE" id="PS50082">
    <property type="entry name" value="WD_REPEATS_2"/>
    <property type="match status" value="1"/>
</dbReference>
<evidence type="ECO:0000256" key="2">
    <source>
        <dbReference type="ARBA" id="ARBA00022737"/>
    </source>
</evidence>
<organism evidence="4 5">
    <name type="scientific">Camellia sinensis var. sinensis</name>
    <name type="common">China tea</name>
    <dbReference type="NCBI Taxonomy" id="542762"/>
    <lineage>
        <taxon>Eukaryota</taxon>
        <taxon>Viridiplantae</taxon>
        <taxon>Streptophyta</taxon>
        <taxon>Embryophyta</taxon>
        <taxon>Tracheophyta</taxon>
        <taxon>Spermatophyta</taxon>
        <taxon>Magnoliopsida</taxon>
        <taxon>eudicotyledons</taxon>
        <taxon>Gunneridae</taxon>
        <taxon>Pentapetalae</taxon>
        <taxon>asterids</taxon>
        <taxon>Ericales</taxon>
        <taxon>Theaceae</taxon>
        <taxon>Camellia</taxon>
    </lineage>
</organism>
<evidence type="ECO:0000313" key="4">
    <source>
        <dbReference type="EMBL" id="THG19982.1"/>
    </source>
</evidence>
<dbReference type="PROSITE" id="PS50294">
    <property type="entry name" value="WD_REPEATS_REGION"/>
    <property type="match status" value="1"/>
</dbReference>
<dbReference type="PANTHER" id="PTHR44662:SF1">
    <property type="entry name" value="WD REPEAT-CONTAINING PROTEIN 81"/>
    <property type="match status" value="1"/>
</dbReference>
<accession>A0A4S4ETU5</accession>
<dbReference type="STRING" id="542762.A0A4S4ETU5"/>
<keyword evidence="1 3" id="KW-0853">WD repeat</keyword>